<accession>A7H0T1</accession>
<dbReference type="Proteomes" id="UP000006380">
    <property type="component" value="Chromosome"/>
</dbReference>
<dbReference type="EMBL" id="CP000767">
    <property type="protein sequence ID" value="EAU00361.1"/>
    <property type="molecule type" value="Genomic_DNA"/>
</dbReference>
<protein>
    <submittedName>
        <fullName evidence="2">Membrane protein</fullName>
    </submittedName>
</protein>
<dbReference type="AlphaFoldDB" id="A7H0T1"/>
<feature type="transmembrane region" description="Helical" evidence="1">
    <location>
        <begin position="46"/>
        <end position="71"/>
    </location>
</feature>
<reference evidence="2" key="1">
    <citation type="submission" date="2016-07" db="EMBL/GenBank/DDBJ databases">
        <title>Comparative genomics of the Campylobacter concisus group.</title>
        <authorList>
            <person name="Miller W.G."/>
            <person name="Yee E."/>
            <person name="Chapman M.H."/>
            <person name="Huynh S."/>
            <person name="Bono J.L."/>
            <person name="On S.L.W."/>
            <person name="StLeger J."/>
            <person name="Foster G."/>
            <person name="Parker C.T."/>
        </authorList>
    </citation>
    <scope>NUCLEOTIDE SEQUENCE</scope>
    <source>
        <strain evidence="2">525.92</strain>
    </source>
</reference>
<evidence type="ECO:0000313" key="3">
    <source>
        <dbReference type="Proteomes" id="UP000006380"/>
    </source>
</evidence>
<feature type="transmembrane region" description="Helical" evidence="1">
    <location>
        <begin position="6"/>
        <end position="26"/>
    </location>
</feature>
<evidence type="ECO:0000256" key="1">
    <source>
        <dbReference type="SAM" id="Phobius"/>
    </source>
</evidence>
<keyword evidence="3" id="KW-1185">Reference proteome</keyword>
<proteinExistence type="predicted"/>
<evidence type="ECO:0000313" key="2">
    <source>
        <dbReference type="EMBL" id="EAU00361.1"/>
    </source>
</evidence>
<organism evidence="2 3">
    <name type="scientific">Campylobacter curvus (strain 525.92)</name>
    <dbReference type="NCBI Taxonomy" id="360105"/>
    <lineage>
        <taxon>Bacteria</taxon>
        <taxon>Pseudomonadati</taxon>
        <taxon>Campylobacterota</taxon>
        <taxon>Epsilonproteobacteria</taxon>
        <taxon>Campylobacterales</taxon>
        <taxon>Campylobacteraceae</taxon>
        <taxon>Campylobacter</taxon>
    </lineage>
</organism>
<dbReference type="STRING" id="360105.CCV52592_0020"/>
<keyword evidence="1" id="KW-0812">Transmembrane</keyword>
<keyword evidence="1" id="KW-1133">Transmembrane helix</keyword>
<gene>
    <name evidence="2" type="ORF">CCV52592_0020</name>
</gene>
<name>A7H0T1_CAMC5</name>
<keyword evidence="1" id="KW-0472">Membrane</keyword>
<sequence length="136" mass="15353">MKFGYLAWVLLVGFIGGFLGLSRNYAKIKRTINAKTLLSKSLFHKFLFVLILLCKVLFYISSSMLICWIAYELAAVCITKTEACLAIGCFCAFRGVDWVIGTVDTAIKKKIDTMDENEYGYKDEDLGDIPRPPRGY</sequence>
<dbReference type="KEGG" id="ccv:CCV52592_0020"/>
<dbReference type="HOGENOM" id="CLU_1871575_0_0_7"/>